<evidence type="ECO:0000256" key="7">
    <source>
        <dbReference type="ARBA" id="ARBA00023136"/>
    </source>
</evidence>
<reference evidence="15 16" key="1">
    <citation type="journal article" date="2013" name="BMC Genomics">
        <title>Genomics-driven discovery of the pneumocandin biosynthetic gene cluster in the fungus Glarea lozoyensis.</title>
        <authorList>
            <person name="Chen L."/>
            <person name="Yue Q."/>
            <person name="Zhang X."/>
            <person name="Xiang M."/>
            <person name="Wang C."/>
            <person name="Li S."/>
            <person name="Che Y."/>
            <person name="Ortiz-Lopez F.J."/>
            <person name="Bills G.F."/>
            <person name="Liu X."/>
            <person name="An Z."/>
        </authorList>
    </citation>
    <scope>NUCLEOTIDE SEQUENCE [LARGE SCALE GENOMIC DNA]</scope>
    <source>
        <strain evidence="16">ATCC 20868 / MF5171</strain>
    </source>
</reference>
<evidence type="ECO:0000256" key="3">
    <source>
        <dbReference type="ARBA" id="ARBA00022448"/>
    </source>
</evidence>
<feature type="region of interest" description="Disordered" evidence="8">
    <location>
        <begin position="564"/>
        <end position="590"/>
    </location>
</feature>
<dbReference type="eggNOG" id="KOG1931">
    <property type="taxonomic scope" value="Eukaryota"/>
</dbReference>
<evidence type="ECO:0000313" key="15">
    <source>
        <dbReference type="EMBL" id="EPE27717.1"/>
    </source>
</evidence>
<evidence type="ECO:0000313" key="16">
    <source>
        <dbReference type="Proteomes" id="UP000016922"/>
    </source>
</evidence>
<evidence type="ECO:0000256" key="2">
    <source>
        <dbReference type="ARBA" id="ARBA00004555"/>
    </source>
</evidence>
<evidence type="ECO:0000256" key="8">
    <source>
        <dbReference type="SAM" id="MobiDB-lite"/>
    </source>
</evidence>
<keyword evidence="5 9" id="KW-1133">Transmembrane helix</keyword>
<dbReference type="Pfam" id="PF12584">
    <property type="entry name" value="TRAPPC10"/>
    <property type="match status" value="1"/>
</dbReference>
<dbReference type="InterPro" id="IPR032805">
    <property type="entry name" value="Wax_synthase_dom"/>
</dbReference>
<dbReference type="STRING" id="1116229.S3CMI7"/>
<dbReference type="EMBL" id="KE145369">
    <property type="protein sequence ID" value="EPE27717.1"/>
    <property type="molecule type" value="Genomic_DNA"/>
</dbReference>
<sequence>MNDTYPPSVSLLSALQVPPELSRQGQEIIKALVFGLVPAELLFFSIYFRLKGFYKLYRNLTVSALVAFWIAPYVAPVSCGPVKCLQNFAIAIGTMKLLDVWARHHSLPNHNARRTPPDWLLALKIITELRWESFTPNTVRASKDQENFNEPLQLAIHILAFVFLQSLPQKYPTIVAWEVLLSIYVIWTSMQMILRYKSSPALFGPLYLADSLTGFWSETWHNAFASPCTSLVYAPLRNNLPKYGVPVPIARSLGVFGAFALMALFHIYALSPILPRHALNRVGLFFLLNGVATVTEAMIWGHKKHWLKTVLAWVFETAVSTWTVSGMQIPNGRNLSPPSVFGVKSAVNEAEDTQYGLPISLLKTPQAMEQSSSSSKVTVEYFDPHGVYQLLSPGLLPRLPLQNLHWESHNRPVRSIDTLHVDLVPATSELRPNSSTGTATNSNLNLSRVKSEESSASGSDGFQTQNTGQPAGERPESRAESGAKPATKERRHQIPGLRQTPYLKVFLLRCDDNETYKAEARREVREWIKEHTPPTQSSTKRTTQENHDAYDWLIIHVVVPNTAAATQPRTSGKSSENSSGTAAEKAAARWRGGGSTTILEKLRADFNGSSKSTIDRIVQIRIGINDVPYEILPRVVPAIPGSYTETPQENENAWADFISKLKERILASFDLRVGQYEEDIQERDNQRSLPGWNFCTFFVLKEGLAGGFESVGLVEDALVGYDELAVGLDAIVREQAITGTGPQHGGDFLPFTEDLKKVAENTKVAMLRDLGQDDTEESIDLQSNPISADSDVDEIPVDASKKRYRQLILSNNISIFDFRCYIFARQLSLLLRLANATSSQDELLAKLKEQRELNMQGIASRSPAVKQKPESENLVILAEICRRTLAFVASISRILRDDIWASQLQLHKSTQEGDDKDALKVQPIQDPIMEKVVDNIASSFTFGVAQQILAQTSTKALPIPPSTLAPPNGKMELGGQEPKASIPEPKTMMHPARTTSLAVRSISRDPSTAGNRSSSVPGVGNPSMFIKAGLEELAGHRAELYLLSRSVLEQVGKERGWSTGWDEMAKIHGSGREMEDVSLDDEVSVSKNVRERDEEAAVSFHGIRNRLLRTAADNQEDFTRLYEILTDKALRHYTVAGYKQSVLSTMADLAILKYHVKDYAAAASYFNVMTLSYRENGWSQVEISMLVPYANCLKELQRKDDFVRVVLELLSKSAAAEKETQSRRSALKFGRTPNFEPDQGVSAASYLGLLLQTTKSFQHEIRVPLENFFAHLDVDSTARYHSEQDSFTLTVKLRYLLEDDLTVEKAKVRIDATFGETHREIWLETDGPNTFTKGDGFFTVNTNVIVPGTYTVGHVSLHASNITFEYDHGSAPIAAKSSSFFKCPKILLYHRSDAFDVKLFASKYMHLDRNRFLELELSSGWNEVIEGELHIRAATAGMRLQTSEAIVIVGSLVLAKKQEAGVIKFGALSSHSLAKIRMPFNLEHESSDVSLKIEVSYTTEKGTFFFATMPTMSIMLPLGVNVQDMFKHKALFSKFTISSATSSPLRLLSSQLDGSEMFNSQCGVPISQPIIIFPRQPATVLYKITNKVPASAVPKSAKSSLSLVLHYVGLEEEIESAVTTSLKAAFHETSLQQYSRLLIPTVLKALQTRLSHYDHERIAVLSELSTSCLSNIQWKDHFLGLGITLDKEDICSLLTCGLETWQQQTPTLSLLPLSRGEKSIAASRSIIIPVEVPAVTVVHTADLKLSIPSSPIQSSTIIAASNTPIPASLEVKWTRRWDMPEDSDPKKNNSLEFYYEVSGQTDTWLIGGKRKGHFKVPSNHPDKNESKDKKATLSFPLVLIPLREGYLPYPSVEIKPAPIAKILKPGASDRAESPKRQTITCETDYKNSGETIRVISDAWKTTVSLDASGPQGGAMLLESISTQRFIPSSEGGGGTDYPERPGITALEQYLVVIRTGGFQTHITLSQLQTIKCKYGEVHREILTFREVQE</sequence>
<dbReference type="GeneID" id="19463563"/>
<dbReference type="PANTHER" id="PTHR13251">
    <property type="entry name" value="EPILEPSY HOLOPROSENCEPHALY CANDIDATE 1/TMEM1"/>
    <property type="match status" value="1"/>
</dbReference>
<evidence type="ECO:0000256" key="1">
    <source>
        <dbReference type="ARBA" id="ARBA00004141"/>
    </source>
</evidence>
<dbReference type="Proteomes" id="UP000016922">
    <property type="component" value="Unassembled WGS sequence"/>
</dbReference>
<dbReference type="Pfam" id="PF24965">
    <property type="entry name" value="TRS130_4HB"/>
    <property type="match status" value="1"/>
</dbReference>
<keyword evidence="4 9" id="KW-0812">Transmembrane</keyword>
<dbReference type="Pfam" id="PF11817">
    <property type="entry name" value="Foie-gras_1"/>
    <property type="match status" value="1"/>
</dbReference>
<dbReference type="InterPro" id="IPR045126">
    <property type="entry name" value="TRAPPC10/Trs130"/>
</dbReference>
<dbReference type="GO" id="GO:0034498">
    <property type="term" value="P:early endosome to Golgi transport"/>
    <property type="evidence" value="ECO:0007669"/>
    <property type="project" value="TreeGrafter"/>
</dbReference>
<proteinExistence type="predicted"/>
<dbReference type="GO" id="GO:0005829">
    <property type="term" value="C:cytosol"/>
    <property type="evidence" value="ECO:0007669"/>
    <property type="project" value="GOC"/>
</dbReference>
<dbReference type="GO" id="GO:0006891">
    <property type="term" value="P:intra-Golgi vesicle-mediated transport"/>
    <property type="evidence" value="ECO:0007669"/>
    <property type="project" value="TreeGrafter"/>
</dbReference>
<dbReference type="Pfam" id="PF23274">
    <property type="entry name" value="DUF7077"/>
    <property type="match status" value="1"/>
</dbReference>
<keyword evidence="6" id="KW-0333">Golgi apparatus</keyword>
<feature type="region of interest" description="Disordered" evidence="8">
    <location>
        <begin position="427"/>
        <end position="497"/>
    </location>
</feature>
<feature type="compositionally biased region" description="Polar residues" evidence="8">
    <location>
        <begin position="430"/>
        <end position="469"/>
    </location>
</feature>
<protein>
    <submittedName>
        <fullName evidence="15">Uncharacterized protein</fullName>
    </submittedName>
</protein>
<accession>S3CMI7</accession>
<dbReference type="RefSeq" id="XP_008085076.1">
    <property type="nucleotide sequence ID" value="XM_008086885.1"/>
</dbReference>
<feature type="domain" description="Wax synthase" evidence="12">
    <location>
        <begin position="200"/>
        <end position="287"/>
    </location>
</feature>
<feature type="transmembrane region" description="Helical" evidence="9">
    <location>
        <begin position="28"/>
        <end position="49"/>
    </location>
</feature>
<evidence type="ECO:0000256" key="5">
    <source>
        <dbReference type="ARBA" id="ARBA00022989"/>
    </source>
</evidence>
<dbReference type="GO" id="GO:1990071">
    <property type="term" value="C:TRAPPII protein complex"/>
    <property type="evidence" value="ECO:0007669"/>
    <property type="project" value="InterPro"/>
</dbReference>
<evidence type="ECO:0000256" key="6">
    <source>
        <dbReference type="ARBA" id="ARBA00023034"/>
    </source>
</evidence>
<feature type="compositionally biased region" description="Polar residues" evidence="8">
    <location>
        <begin position="564"/>
        <end position="581"/>
    </location>
</feature>
<keyword evidence="7 9" id="KW-0472">Membrane</keyword>
<feature type="region of interest" description="Disordered" evidence="8">
    <location>
        <begin position="959"/>
        <end position="987"/>
    </location>
</feature>
<dbReference type="Pfam" id="PF13813">
    <property type="entry name" value="MBOAT_2"/>
    <property type="match status" value="1"/>
</dbReference>
<comment type="subcellular location">
    <subcellularLocation>
        <location evidence="2">Golgi apparatus</location>
    </subcellularLocation>
    <subcellularLocation>
        <location evidence="1">Membrane</location>
        <topology evidence="1">Multi-pass membrane protein</topology>
    </subcellularLocation>
</comment>
<dbReference type="InterPro" id="IPR022233">
    <property type="entry name" value="TRAPPC10/Trs130_C"/>
</dbReference>
<evidence type="ECO:0000256" key="9">
    <source>
        <dbReference type="SAM" id="Phobius"/>
    </source>
</evidence>
<feature type="domain" description="Trafficking protein particle complex subunit 11" evidence="10">
    <location>
        <begin position="1144"/>
        <end position="1211"/>
    </location>
</feature>
<dbReference type="InterPro" id="IPR056913">
    <property type="entry name" value="TRAPPC10/Trs130_N"/>
</dbReference>
<feature type="domain" description="TRAPPC10/Trs130 N-terminal" evidence="13">
    <location>
        <begin position="490"/>
        <end position="837"/>
    </location>
</feature>
<evidence type="ECO:0000259" key="12">
    <source>
        <dbReference type="Pfam" id="PF13813"/>
    </source>
</evidence>
<dbReference type="OrthoDB" id="10256906at2759"/>
<feature type="domain" description="DUF7077" evidence="14">
    <location>
        <begin position="1393"/>
        <end position="1512"/>
    </location>
</feature>
<evidence type="ECO:0000259" key="13">
    <source>
        <dbReference type="Pfam" id="PF23036"/>
    </source>
</evidence>
<dbReference type="KEGG" id="glz:GLAREA_04508"/>
<keyword evidence="16" id="KW-1185">Reference proteome</keyword>
<feature type="transmembrane region" description="Helical" evidence="9">
    <location>
        <begin position="249"/>
        <end position="270"/>
    </location>
</feature>
<dbReference type="InterPro" id="IPR021773">
    <property type="entry name" value="TPC11"/>
</dbReference>
<name>S3CMI7_GLAL2</name>
<feature type="domain" description="TRAPPC10/Trs130 C-terminal" evidence="11">
    <location>
        <begin position="1729"/>
        <end position="1895"/>
    </location>
</feature>
<keyword evidence="3" id="KW-0813">Transport</keyword>
<feature type="transmembrane region" description="Helical" evidence="9">
    <location>
        <begin position="282"/>
        <end position="301"/>
    </location>
</feature>
<dbReference type="HOGENOM" id="CLU_001428_1_1_1"/>
<gene>
    <name evidence="15" type="ORF">GLAREA_04508</name>
</gene>
<organism evidence="15 16">
    <name type="scientific">Glarea lozoyensis (strain ATCC 20868 / MF5171)</name>
    <dbReference type="NCBI Taxonomy" id="1116229"/>
    <lineage>
        <taxon>Eukaryota</taxon>
        <taxon>Fungi</taxon>
        <taxon>Dikarya</taxon>
        <taxon>Ascomycota</taxon>
        <taxon>Pezizomycotina</taxon>
        <taxon>Leotiomycetes</taxon>
        <taxon>Helotiales</taxon>
        <taxon>Helotiaceae</taxon>
        <taxon>Glarea</taxon>
    </lineage>
</organism>
<dbReference type="PANTHER" id="PTHR13251:SF3">
    <property type="entry name" value="TRAFFICKING PROTEIN PARTICLE COMPLEX SUBUNIT 10"/>
    <property type="match status" value="1"/>
</dbReference>
<dbReference type="GO" id="GO:0016020">
    <property type="term" value="C:membrane"/>
    <property type="evidence" value="ECO:0007669"/>
    <property type="project" value="UniProtKB-SubCell"/>
</dbReference>
<evidence type="ECO:0000256" key="4">
    <source>
        <dbReference type="ARBA" id="ARBA00022692"/>
    </source>
</evidence>
<feature type="transmembrane region" description="Helical" evidence="9">
    <location>
        <begin position="174"/>
        <end position="194"/>
    </location>
</feature>
<dbReference type="Pfam" id="PF23036">
    <property type="entry name" value="TRAPPC10_1st"/>
    <property type="match status" value="1"/>
</dbReference>
<dbReference type="OMA" id="YEIHANP"/>
<evidence type="ECO:0000259" key="11">
    <source>
        <dbReference type="Pfam" id="PF12584"/>
    </source>
</evidence>
<evidence type="ECO:0000259" key="14">
    <source>
        <dbReference type="Pfam" id="PF23274"/>
    </source>
</evidence>
<dbReference type="InterPro" id="IPR055505">
    <property type="entry name" value="DUF7077"/>
</dbReference>
<evidence type="ECO:0000259" key="10">
    <source>
        <dbReference type="Pfam" id="PF11817"/>
    </source>
</evidence>